<proteinExistence type="predicted"/>
<dbReference type="AlphaFoldDB" id="G9ZCU2"/>
<accession>G9ZCU2</accession>
<comment type="caution">
    <text evidence="1">The sequence shown here is derived from an EMBL/GenBank/DDBJ whole genome shotgun (WGS) entry which is preliminary data.</text>
</comment>
<dbReference type="EMBL" id="AGCM01000027">
    <property type="protein sequence ID" value="EHM55623.1"/>
    <property type="molecule type" value="Genomic_DNA"/>
</dbReference>
<dbReference type="Proteomes" id="UP000004750">
    <property type="component" value="Unassembled WGS sequence"/>
</dbReference>
<evidence type="ECO:0000313" key="1">
    <source>
        <dbReference type="EMBL" id="EHM55623.1"/>
    </source>
</evidence>
<reference evidence="1 2" key="1">
    <citation type="submission" date="2011-08" db="EMBL/GenBank/DDBJ databases">
        <authorList>
            <person name="Weinstock G."/>
            <person name="Sodergren E."/>
            <person name="Clifton S."/>
            <person name="Fulton L."/>
            <person name="Fulton B."/>
            <person name="Courtney L."/>
            <person name="Fronick C."/>
            <person name="Harrison M."/>
            <person name="Strong C."/>
            <person name="Farmer C."/>
            <person name="Delahaunty K."/>
            <person name="Markovic C."/>
            <person name="Hall O."/>
            <person name="Minx P."/>
            <person name="Tomlinson C."/>
            <person name="Mitreva M."/>
            <person name="Hou S."/>
            <person name="Chen J."/>
            <person name="Wollam A."/>
            <person name="Pepin K.H."/>
            <person name="Johnson M."/>
            <person name="Bhonagiri V."/>
            <person name="Zhang X."/>
            <person name="Suruliraj S."/>
            <person name="Warren W."/>
            <person name="Chinwalla A."/>
            <person name="Mardis E.R."/>
            <person name="Wilson R.K."/>
        </authorList>
    </citation>
    <scope>NUCLEOTIDE SEQUENCE [LARGE SCALE GENOMIC DNA]</scope>
    <source>
        <strain evidence="1 2">F0432</strain>
    </source>
</reference>
<name>G9ZCU2_9GAMM</name>
<sequence>MWDEGFFVVYEVSRVGFSSPSRYSLLFAIFTVAWKQCRQAA</sequence>
<gene>
    <name evidence="1" type="ORF">HMPREF9080_00571</name>
</gene>
<protein>
    <submittedName>
        <fullName evidence="1">Uncharacterized protein</fullName>
    </submittedName>
</protein>
<dbReference type="HOGENOM" id="CLU_3267474_0_0_6"/>
<evidence type="ECO:0000313" key="2">
    <source>
        <dbReference type="Proteomes" id="UP000004750"/>
    </source>
</evidence>
<organism evidence="1 2">
    <name type="scientific">Cardiobacterium valvarum F0432</name>
    <dbReference type="NCBI Taxonomy" id="797473"/>
    <lineage>
        <taxon>Bacteria</taxon>
        <taxon>Pseudomonadati</taxon>
        <taxon>Pseudomonadota</taxon>
        <taxon>Gammaproteobacteria</taxon>
        <taxon>Cardiobacteriales</taxon>
        <taxon>Cardiobacteriaceae</taxon>
        <taxon>Cardiobacterium</taxon>
    </lineage>
</organism>